<protein>
    <recommendedName>
        <fullName evidence="4">DeoR family transcriptional regulator</fullName>
    </recommendedName>
</protein>
<reference evidence="2 3" key="1">
    <citation type="submission" date="2016-03" db="EMBL/GenBank/DDBJ databases">
        <title>Comparison of Bacillus endophyticus and B. anthracis characteristics using whole genome sequence analysis and microbiological techniques.</title>
        <authorList>
            <person name="Lekota K.E."/>
            <person name="Mafofo J."/>
            <person name="Rees J."/>
            <person name="Muchadeyi F.C."/>
            <person name="Madoroba E."/>
            <person name="Van Heerden H."/>
        </authorList>
    </citation>
    <scope>NUCLEOTIDE SEQUENCE [LARGE SCALE GENOMIC DNA]</scope>
    <source>
        <strain evidence="2 3">3631_10C</strain>
    </source>
</reference>
<evidence type="ECO:0000313" key="3">
    <source>
        <dbReference type="Proteomes" id="UP000250174"/>
    </source>
</evidence>
<evidence type="ECO:0000256" key="1">
    <source>
        <dbReference type="SAM" id="MobiDB-lite"/>
    </source>
</evidence>
<dbReference type="Proteomes" id="UP000250174">
    <property type="component" value="Unassembled WGS sequence"/>
</dbReference>
<dbReference type="AlphaFoldDB" id="A0AAX1QEQ0"/>
<name>A0AAX1QEQ0_9BACI</name>
<feature type="region of interest" description="Disordered" evidence="1">
    <location>
        <begin position="1"/>
        <end position="37"/>
    </location>
</feature>
<proteinExistence type="predicted"/>
<sequence>MGTESSVKAQAETQIAAVTSLSTPQEGQKNRSSGNFSVENLPAGTYALKFVVEGANSGTHFNVMKDVSGGTDPTIWSHVYSGNTTDVQTDRSFYIANPSGTNSNFTVKVYALH</sequence>
<dbReference type="EMBL" id="LVYK01000011">
    <property type="protein sequence ID" value="RAS79008.1"/>
    <property type="molecule type" value="Genomic_DNA"/>
</dbReference>
<evidence type="ECO:0000313" key="2">
    <source>
        <dbReference type="EMBL" id="RAS79008.1"/>
    </source>
</evidence>
<evidence type="ECO:0008006" key="4">
    <source>
        <dbReference type="Google" id="ProtNLM"/>
    </source>
</evidence>
<organism evidence="2 3">
    <name type="scientific">Priestia endophytica</name>
    <dbReference type="NCBI Taxonomy" id="135735"/>
    <lineage>
        <taxon>Bacteria</taxon>
        <taxon>Bacillati</taxon>
        <taxon>Bacillota</taxon>
        <taxon>Bacilli</taxon>
        <taxon>Bacillales</taxon>
        <taxon>Bacillaceae</taxon>
        <taxon>Priestia</taxon>
    </lineage>
</organism>
<accession>A0AAX1QEQ0</accession>
<comment type="caution">
    <text evidence="2">The sequence shown here is derived from an EMBL/GenBank/DDBJ whole genome shotgun (WGS) entry which is preliminary data.</text>
</comment>
<gene>
    <name evidence="2" type="ORF">A3864_07650</name>
</gene>